<reference evidence="10 11" key="1">
    <citation type="journal article" date="2012" name="Proc. Natl. Acad. Sci. U.S.A.">
        <title>Comparative genomics of Ceriporiopsis subvermispora and Phanerochaete chrysosporium provide insight into selective ligninolysis.</title>
        <authorList>
            <person name="Fernandez-Fueyo E."/>
            <person name="Ruiz-Duenas F.J."/>
            <person name="Ferreira P."/>
            <person name="Floudas D."/>
            <person name="Hibbett D.S."/>
            <person name="Canessa P."/>
            <person name="Larrondo L.F."/>
            <person name="James T.Y."/>
            <person name="Seelenfreund D."/>
            <person name="Lobos S."/>
            <person name="Polanco R."/>
            <person name="Tello M."/>
            <person name="Honda Y."/>
            <person name="Watanabe T."/>
            <person name="Watanabe T."/>
            <person name="Ryu J.S."/>
            <person name="Kubicek C.P."/>
            <person name="Schmoll M."/>
            <person name="Gaskell J."/>
            <person name="Hammel K.E."/>
            <person name="St John F.J."/>
            <person name="Vanden Wymelenberg A."/>
            <person name="Sabat G."/>
            <person name="Splinter BonDurant S."/>
            <person name="Syed K."/>
            <person name="Yadav J.S."/>
            <person name="Doddapaneni H."/>
            <person name="Subramanian V."/>
            <person name="Lavin J.L."/>
            <person name="Oguiza J.A."/>
            <person name="Perez G."/>
            <person name="Pisabarro A.G."/>
            <person name="Ramirez L."/>
            <person name="Santoyo F."/>
            <person name="Master E."/>
            <person name="Coutinho P.M."/>
            <person name="Henrissat B."/>
            <person name="Lombard V."/>
            <person name="Magnuson J.K."/>
            <person name="Kuees U."/>
            <person name="Hori C."/>
            <person name="Igarashi K."/>
            <person name="Samejima M."/>
            <person name="Held B.W."/>
            <person name="Barry K.W."/>
            <person name="LaButti K.M."/>
            <person name="Lapidus A."/>
            <person name="Lindquist E.A."/>
            <person name="Lucas S.M."/>
            <person name="Riley R."/>
            <person name="Salamov A.A."/>
            <person name="Hoffmeister D."/>
            <person name="Schwenk D."/>
            <person name="Hadar Y."/>
            <person name="Yarden O."/>
            <person name="de Vries R.P."/>
            <person name="Wiebenga A."/>
            <person name="Stenlid J."/>
            <person name="Eastwood D."/>
            <person name="Grigoriev I.V."/>
            <person name="Berka R.M."/>
            <person name="Blanchette R.A."/>
            <person name="Kersten P."/>
            <person name="Martinez A.T."/>
            <person name="Vicuna R."/>
            <person name="Cullen D."/>
        </authorList>
    </citation>
    <scope>NUCLEOTIDE SEQUENCE [LARGE SCALE GENOMIC DNA]</scope>
    <source>
        <strain evidence="10 11">B</strain>
    </source>
</reference>
<evidence type="ECO:0000256" key="5">
    <source>
        <dbReference type="ARBA" id="ARBA00022777"/>
    </source>
</evidence>
<dbReference type="SMART" id="SM00220">
    <property type="entry name" value="S_TKc"/>
    <property type="match status" value="1"/>
</dbReference>
<keyword evidence="11" id="KW-1185">Reference proteome</keyword>
<dbReference type="InterPro" id="IPR000719">
    <property type="entry name" value="Prot_kinase_dom"/>
</dbReference>
<dbReference type="GO" id="GO:0004674">
    <property type="term" value="F:protein serine/threonine kinase activity"/>
    <property type="evidence" value="ECO:0007669"/>
    <property type="project" value="UniProtKB-KW"/>
</dbReference>
<dbReference type="PANTHER" id="PTHR43895">
    <property type="entry name" value="CALCIUM/CALMODULIN-DEPENDENT PROTEIN KINASE KINASE-RELATED"/>
    <property type="match status" value="1"/>
</dbReference>
<dbReference type="EC" id="2.7.11.1" evidence="1"/>
<dbReference type="HOGENOM" id="CLU_000288_63_0_1"/>
<dbReference type="Proteomes" id="UP000016930">
    <property type="component" value="Unassembled WGS sequence"/>
</dbReference>
<sequence>REMILHRHVSDHPNVLTLHEAYEDKYFTYFVLDYAPFHSLLEHVSIRKIFYRNDELVRKVFVEILDVVSSCHQRGVFHRDLRPDNIMCSKDGSQVYLTQFSYATNSETSMRHGCGTPAYMSPENMGEAYDYAPYSTKHNDIWSLGVILVNLLTGCNPWGMPTYDDPDFWDFMHNPFFFYHTFDISLEANAILERLFDLDPFARISISELREEVINIETFFT</sequence>
<evidence type="ECO:0000256" key="7">
    <source>
        <dbReference type="ARBA" id="ARBA00047899"/>
    </source>
</evidence>
<evidence type="ECO:0000313" key="11">
    <source>
        <dbReference type="Proteomes" id="UP000016930"/>
    </source>
</evidence>
<keyword evidence="4" id="KW-0547">Nucleotide-binding</keyword>
<dbReference type="EMBL" id="KB445808">
    <property type="protein sequence ID" value="EMD32872.1"/>
    <property type="molecule type" value="Genomic_DNA"/>
</dbReference>
<evidence type="ECO:0000256" key="2">
    <source>
        <dbReference type="ARBA" id="ARBA00022527"/>
    </source>
</evidence>
<keyword evidence="6" id="KW-0067">ATP-binding</keyword>
<evidence type="ECO:0000256" key="3">
    <source>
        <dbReference type="ARBA" id="ARBA00022679"/>
    </source>
</evidence>
<organism evidence="10 11">
    <name type="scientific">Ceriporiopsis subvermispora (strain B)</name>
    <name type="common">White-rot fungus</name>
    <name type="synonym">Gelatoporia subvermispora</name>
    <dbReference type="NCBI Taxonomy" id="914234"/>
    <lineage>
        <taxon>Eukaryota</taxon>
        <taxon>Fungi</taxon>
        <taxon>Dikarya</taxon>
        <taxon>Basidiomycota</taxon>
        <taxon>Agaricomycotina</taxon>
        <taxon>Agaricomycetes</taxon>
        <taxon>Polyporales</taxon>
        <taxon>Gelatoporiaceae</taxon>
        <taxon>Gelatoporia</taxon>
    </lineage>
</organism>
<accession>M2R3V2</accession>
<dbReference type="PANTHER" id="PTHR43895:SF32">
    <property type="entry name" value="SERINE_THREONINE-PROTEIN KINASE CHK1"/>
    <property type="match status" value="1"/>
</dbReference>
<feature type="domain" description="Protein kinase" evidence="9">
    <location>
        <begin position="1"/>
        <end position="220"/>
    </location>
</feature>
<dbReference type="AlphaFoldDB" id="M2R3V2"/>
<evidence type="ECO:0000256" key="4">
    <source>
        <dbReference type="ARBA" id="ARBA00022741"/>
    </source>
</evidence>
<feature type="non-terminal residue" evidence="10">
    <location>
        <position position="221"/>
    </location>
</feature>
<keyword evidence="3" id="KW-0808">Transferase</keyword>
<feature type="non-terminal residue" evidence="10">
    <location>
        <position position="1"/>
    </location>
</feature>
<dbReference type="Pfam" id="PF00069">
    <property type="entry name" value="Pkinase"/>
    <property type="match status" value="1"/>
</dbReference>
<dbReference type="GO" id="GO:0005524">
    <property type="term" value="F:ATP binding"/>
    <property type="evidence" value="ECO:0007669"/>
    <property type="project" value="UniProtKB-KW"/>
</dbReference>
<dbReference type="InterPro" id="IPR011009">
    <property type="entry name" value="Kinase-like_dom_sf"/>
</dbReference>
<dbReference type="SUPFAM" id="SSF56112">
    <property type="entry name" value="Protein kinase-like (PK-like)"/>
    <property type="match status" value="1"/>
</dbReference>
<dbReference type="PROSITE" id="PS50011">
    <property type="entry name" value="PROTEIN_KINASE_DOM"/>
    <property type="match status" value="1"/>
</dbReference>
<comment type="catalytic activity">
    <reaction evidence="7">
        <text>L-threonyl-[protein] + ATP = O-phospho-L-threonyl-[protein] + ADP + H(+)</text>
        <dbReference type="Rhea" id="RHEA:46608"/>
        <dbReference type="Rhea" id="RHEA-COMP:11060"/>
        <dbReference type="Rhea" id="RHEA-COMP:11605"/>
        <dbReference type="ChEBI" id="CHEBI:15378"/>
        <dbReference type="ChEBI" id="CHEBI:30013"/>
        <dbReference type="ChEBI" id="CHEBI:30616"/>
        <dbReference type="ChEBI" id="CHEBI:61977"/>
        <dbReference type="ChEBI" id="CHEBI:456216"/>
        <dbReference type="EC" id="2.7.11.1"/>
    </reaction>
</comment>
<evidence type="ECO:0000259" key="9">
    <source>
        <dbReference type="PROSITE" id="PS50011"/>
    </source>
</evidence>
<evidence type="ECO:0000256" key="8">
    <source>
        <dbReference type="ARBA" id="ARBA00048679"/>
    </source>
</evidence>
<dbReference type="GO" id="GO:0007165">
    <property type="term" value="P:signal transduction"/>
    <property type="evidence" value="ECO:0007669"/>
    <property type="project" value="TreeGrafter"/>
</dbReference>
<evidence type="ECO:0000313" key="10">
    <source>
        <dbReference type="EMBL" id="EMD32872.1"/>
    </source>
</evidence>
<gene>
    <name evidence="10" type="ORF">CERSUDRAFT_22091</name>
</gene>
<comment type="catalytic activity">
    <reaction evidence="8">
        <text>L-seryl-[protein] + ATP = O-phospho-L-seryl-[protein] + ADP + H(+)</text>
        <dbReference type="Rhea" id="RHEA:17989"/>
        <dbReference type="Rhea" id="RHEA-COMP:9863"/>
        <dbReference type="Rhea" id="RHEA-COMP:11604"/>
        <dbReference type="ChEBI" id="CHEBI:15378"/>
        <dbReference type="ChEBI" id="CHEBI:29999"/>
        <dbReference type="ChEBI" id="CHEBI:30616"/>
        <dbReference type="ChEBI" id="CHEBI:83421"/>
        <dbReference type="ChEBI" id="CHEBI:456216"/>
        <dbReference type="EC" id="2.7.11.1"/>
    </reaction>
</comment>
<keyword evidence="2" id="KW-0723">Serine/threonine-protein kinase</keyword>
<evidence type="ECO:0000256" key="6">
    <source>
        <dbReference type="ARBA" id="ARBA00022840"/>
    </source>
</evidence>
<dbReference type="OrthoDB" id="541276at2759"/>
<evidence type="ECO:0000256" key="1">
    <source>
        <dbReference type="ARBA" id="ARBA00012513"/>
    </source>
</evidence>
<keyword evidence="5" id="KW-0418">Kinase</keyword>
<proteinExistence type="predicted"/>
<protein>
    <recommendedName>
        <fullName evidence="1">non-specific serine/threonine protein kinase</fullName>
        <ecNumber evidence="1">2.7.11.1</ecNumber>
    </recommendedName>
</protein>
<dbReference type="STRING" id="914234.M2R3V2"/>
<name>M2R3V2_CERS8</name>
<dbReference type="Gene3D" id="1.10.510.10">
    <property type="entry name" value="Transferase(Phosphotransferase) domain 1"/>
    <property type="match status" value="1"/>
</dbReference>